<dbReference type="Gene3D" id="2.60.120.260">
    <property type="entry name" value="Galactose-binding domain-like"/>
    <property type="match status" value="2"/>
</dbReference>
<evidence type="ECO:0000256" key="2">
    <source>
        <dbReference type="SAM" id="Phobius"/>
    </source>
</evidence>
<keyword evidence="2" id="KW-0472">Membrane</keyword>
<organism evidence="3 4">
    <name type="scientific">Lentinula aff. detonsa</name>
    <dbReference type="NCBI Taxonomy" id="2804958"/>
    <lineage>
        <taxon>Eukaryota</taxon>
        <taxon>Fungi</taxon>
        <taxon>Dikarya</taxon>
        <taxon>Basidiomycota</taxon>
        <taxon>Agaricomycotina</taxon>
        <taxon>Agaricomycetes</taxon>
        <taxon>Agaricomycetidae</taxon>
        <taxon>Agaricales</taxon>
        <taxon>Marasmiineae</taxon>
        <taxon>Omphalotaceae</taxon>
        <taxon>Lentinula</taxon>
    </lineage>
</organism>
<dbReference type="Proteomes" id="UP001163798">
    <property type="component" value="Unassembled WGS sequence"/>
</dbReference>
<sequence>MSNLFIVDDQDASIKYTGKWSLAGQQVDFGQTASSGSSGATLSFSFSGHLIAAVGDLYAGGVCNATFAIDGTSISFSTPAMNNNRYQQTLWTSPSLDDGNHTLVYTIPSCNNSDSAPWIDYLLYNSSSSSVTGGTTFFDDRDSRIAYTGTWNSTSSDDDFRGTITSIAQGGSFLFDFEGTSVQVFGRVDNTSIGEITDSSFSVDSAPSVSFTAVTSSNVVHNKQFYASRTLDPGQHRLTVQNTGIIPLWVDYILVRGQTTLGNTPLSSKSSHSGGHDISIIVGSTVGGVCGILLLIGITILLYRHRYKIPLIQNKRQKNKVHQHDSSSPVRAVGIDLDSEVVVPHHPQFRAHHPSSSFSKPGSVFELERRSLTRRQLPLPPQDINDTTVSEFEVSELLYDEMYHVERRLHDQLSHEGSYISLPNPYSTRHSHRSYSQSSATHSVAPSHTVHSTSCAYTDVTPPFTNAMSDNLSSNGYGFSFIPTHHIPSSLTHDDNLSDADTKQRQGQFFVLSVDGMTASPLVHTDSGLRLHNSRNDVDPELQPELPPVYTVE</sequence>
<keyword evidence="2" id="KW-0812">Transmembrane</keyword>
<evidence type="ECO:0000313" key="3">
    <source>
        <dbReference type="EMBL" id="KAJ3786442.1"/>
    </source>
</evidence>
<comment type="caution">
    <text evidence="3">The sequence shown here is derived from an EMBL/GenBank/DDBJ whole genome shotgun (WGS) entry which is preliminary data.</text>
</comment>
<name>A0AA38L503_9AGAR</name>
<evidence type="ECO:0000256" key="1">
    <source>
        <dbReference type="SAM" id="MobiDB-lite"/>
    </source>
</evidence>
<keyword evidence="4" id="KW-1185">Reference proteome</keyword>
<dbReference type="AlphaFoldDB" id="A0AA38L503"/>
<feature type="transmembrane region" description="Helical" evidence="2">
    <location>
        <begin position="278"/>
        <end position="303"/>
    </location>
</feature>
<reference evidence="3" key="1">
    <citation type="submission" date="2022-08" db="EMBL/GenBank/DDBJ databases">
        <authorList>
            <consortium name="DOE Joint Genome Institute"/>
            <person name="Min B."/>
            <person name="Riley R."/>
            <person name="Sierra-Patev S."/>
            <person name="Naranjo-Ortiz M."/>
            <person name="Looney B."/>
            <person name="Konkel Z."/>
            <person name="Slot J.C."/>
            <person name="Sakamoto Y."/>
            <person name="Steenwyk J.L."/>
            <person name="Rokas A."/>
            <person name="Carro J."/>
            <person name="Camarero S."/>
            <person name="Ferreira P."/>
            <person name="Molpeceres G."/>
            <person name="Ruiz-Duenas F.J."/>
            <person name="Serrano A."/>
            <person name="Henrissat B."/>
            <person name="Drula E."/>
            <person name="Hughes K.W."/>
            <person name="Mata J.L."/>
            <person name="Ishikawa N.K."/>
            <person name="Vargas-Isla R."/>
            <person name="Ushijima S."/>
            <person name="Smith C.A."/>
            <person name="Ahrendt S."/>
            <person name="Andreopoulos W."/>
            <person name="He G."/>
            <person name="Labutti K."/>
            <person name="Lipzen A."/>
            <person name="Ng V."/>
            <person name="Sandor L."/>
            <person name="Barry K."/>
            <person name="Martinez A.T."/>
            <person name="Xiao Y."/>
            <person name="Gibbons J.G."/>
            <person name="Terashima K."/>
            <person name="Hibbett D.S."/>
            <person name="Grigoriev I.V."/>
        </authorList>
    </citation>
    <scope>NUCLEOTIDE SEQUENCE</scope>
    <source>
        <strain evidence="3">TFB10291</strain>
    </source>
</reference>
<proteinExistence type="predicted"/>
<gene>
    <name evidence="3" type="ORF">GGU10DRAFT_172841</name>
</gene>
<accession>A0AA38L503</accession>
<dbReference type="EMBL" id="MU793314">
    <property type="protein sequence ID" value="KAJ3786442.1"/>
    <property type="molecule type" value="Genomic_DNA"/>
</dbReference>
<evidence type="ECO:0000313" key="4">
    <source>
        <dbReference type="Proteomes" id="UP001163798"/>
    </source>
</evidence>
<keyword evidence="2" id="KW-1133">Transmembrane helix</keyword>
<feature type="region of interest" description="Disordered" evidence="1">
    <location>
        <begin position="527"/>
        <end position="553"/>
    </location>
</feature>
<protein>
    <submittedName>
        <fullName evidence="3">Uncharacterized protein</fullName>
    </submittedName>
</protein>